<proteinExistence type="predicted"/>
<dbReference type="EMBL" id="CAJHUC010000762">
    <property type="protein sequence ID" value="CAD7698099.1"/>
    <property type="molecule type" value="Genomic_DNA"/>
</dbReference>
<comment type="caution">
    <text evidence="1">The sequence shown here is derived from an EMBL/GenBank/DDBJ whole genome shotgun (WGS) entry which is preliminary data.</text>
</comment>
<gene>
    <name evidence="1" type="ORF">OSTQU699_LOCUS3460</name>
</gene>
<accession>A0A8S1ITK4</accession>
<keyword evidence="2" id="KW-1185">Reference proteome</keyword>
<dbReference type="Proteomes" id="UP000708148">
    <property type="component" value="Unassembled WGS sequence"/>
</dbReference>
<sequence length="111" mass="12738">MRFVYPPAQNLEIFSCSNLMSERGGFVTIMKGVNIPCNTLVCWYDPLLLMCCLSMDMWFMSIRLHEYGIPIQRNRQYVWTSASRQISEVSWTAAGWSVGAVPAQASYTWNL</sequence>
<name>A0A8S1ITK4_9CHLO</name>
<protein>
    <submittedName>
        <fullName evidence="1">Uncharacterized protein</fullName>
    </submittedName>
</protein>
<reference evidence="1" key="1">
    <citation type="submission" date="2020-12" db="EMBL/GenBank/DDBJ databases">
        <authorList>
            <person name="Iha C."/>
        </authorList>
    </citation>
    <scope>NUCLEOTIDE SEQUENCE</scope>
</reference>
<evidence type="ECO:0000313" key="1">
    <source>
        <dbReference type="EMBL" id="CAD7698099.1"/>
    </source>
</evidence>
<evidence type="ECO:0000313" key="2">
    <source>
        <dbReference type="Proteomes" id="UP000708148"/>
    </source>
</evidence>
<organism evidence="1 2">
    <name type="scientific">Ostreobium quekettii</name>
    <dbReference type="NCBI Taxonomy" id="121088"/>
    <lineage>
        <taxon>Eukaryota</taxon>
        <taxon>Viridiplantae</taxon>
        <taxon>Chlorophyta</taxon>
        <taxon>core chlorophytes</taxon>
        <taxon>Ulvophyceae</taxon>
        <taxon>TCBD clade</taxon>
        <taxon>Bryopsidales</taxon>
        <taxon>Ostreobineae</taxon>
        <taxon>Ostreobiaceae</taxon>
        <taxon>Ostreobium</taxon>
    </lineage>
</organism>
<dbReference type="AlphaFoldDB" id="A0A8S1ITK4"/>